<accession>A0A2T3ZFU5</accession>
<evidence type="ECO:0000313" key="2">
    <source>
        <dbReference type="EMBL" id="PTB43675.1"/>
    </source>
</evidence>
<organism evidence="2 3">
    <name type="scientific">Trichoderma asperellum (strain ATCC 204424 / CBS 433.97 / NBRC 101777)</name>
    <dbReference type="NCBI Taxonomy" id="1042311"/>
    <lineage>
        <taxon>Eukaryota</taxon>
        <taxon>Fungi</taxon>
        <taxon>Dikarya</taxon>
        <taxon>Ascomycota</taxon>
        <taxon>Pezizomycotina</taxon>
        <taxon>Sordariomycetes</taxon>
        <taxon>Hypocreomycetidae</taxon>
        <taxon>Hypocreales</taxon>
        <taxon>Hypocreaceae</taxon>
        <taxon>Trichoderma</taxon>
    </lineage>
</organism>
<keyword evidence="1" id="KW-0472">Membrane</keyword>
<protein>
    <submittedName>
        <fullName evidence="2">Uncharacterized protein</fullName>
    </submittedName>
</protein>
<evidence type="ECO:0000313" key="3">
    <source>
        <dbReference type="Proteomes" id="UP000240493"/>
    </source>
</evidence>
<proteinExistence type="predicted"/>
<feature type="transmembrane region" description="Helical" evidence="1">
    <location>
        <begin position="28"/>
        <end position="55"/>
    </location>
</feature>
<keyword evidence="3" id="KW-1185">Reference proteome</keyword>
<evidence type="ECO:0000256" key="1">
    <source>
        <dbReference type="SAM" id="Phobius"/>
    </source>
</evidence>
<name>A0A2T3ZFU5_TRIA4</name>
<reference evidence="2 3" key="1">
    <citation type="submission" date="2016-07" db="EMBL/GenBank/DDBJ databases">
        <title>Multiple horizontal gene transfer events from other fungi enriched the ability of initially mycotrophic Trichoderma (Ascomycota) to feed on dead plant biomass.</title>
        <authorList>
            <consortium name="DOE Joint Genome Institute"/>
            <person name="Aerts A."/>
            <person name="Atanasova L."/>
            <person name="Chenthamara K."/>
            <person name="Zhang J."/>
            <person name="Grujic M."/>
            <person name="Henrissat B."/>
            <person name="Kuo A."/>
            <person name="Salamov A."/>
            <person name="Lipzen A."/>
            <person name="Labutti K."/>
            <person name="Barry K."/>
            <person name="Miao Y."/>
            <person name="Rahimi M.J."/>
            <person name="Shen Q."/>
            <person name="Grigoriev I.V."/>
            <person name="Kubicek C.P."/>
            <person name="Druzhinina I.S."/>
        </authorList>
    </citation>
    <scope>NUCLEOTIDE SEQUENCE [LARGE SCALE GENOMIC DNA]</scope>
    <source>
        <strain evidence="2 3">CBS 433.97</strain>
    </source>
</reference>
<dbReference type="AlphaFoldDB" id="A0A2T3ZFU5"/>
<gene>
    <name evidence="2" type="ORF">M441DRAFT_56663</name>
</gene>
<sequence length="72" mass="7624">MLATATAQQPTRADTGMLRAHGLWPHSYALLVLVVATLALPPPGETCIVALYMWCAYVATGEKLMLPPSSGV</sequence>
<dbReference type="Proteomes" id="UP000240493">
    <property type="component" value="Unassembled WGS sequence"/>
</dbReference>
<keyword evidence="1" id="KW-0812">Transmembrane</keyword>
<dbReference type="EMBL" id="KZ679259">
    <property type="protein sequence ID" value="PTB43675.1"/>
    <property type="molecule type" value="Genomic_DNA"/>
</dbReference>
<keyword evidence="1" id="KW-1133">Transmembrane helix</keyword>